<dbReference type="PROSITE" id="PS00108">
    <property type="entry name" value="PROTEIN_KINASE_ST"/>
    <property type="match status" value="1"/>
</dbReference>
<dbReference type="SUPFAM" id="SSF56112">
    <property type="entry name" value="Protein kinase-like (PK-like)"/>
    <property type="match status" value="1"/>
</dbReference>
<evidence type="ECO:0000256" key="5">
    <source>
        <dbReference type="ARBA" id="ARBA00022777"/>
    </source>
</evidence>
<evidence type="ECO:0000256" key="6">
    <source>
        <dbReference type="ARBA" id="ARBA00022840"/>
    </source>
</evidence>
<reference evidence="11" key="3">
    <citation type="submission" date="2015-04" db="UniProtKB">
        <authorList>
            <consortium name="EnsemblPlants"/>
        </authorList>
    </citation>
    <scope>IDENTIFICATION</scope>
    <source>
        <strain evidence="11">cv. Jemalong A17</strain>
    </source>
</reference>
<dbReference type="InterPro" id="IPR050588">
    <property type="entry name" value="WNK_Ser-Thr_kinase"/>
</dbReference>
<organism evidence="10 12">
    <name type="scientific">Medicago truncatula</name>
    <name type="common">Barrel medic</name>
    <name type="synonym">Medicago tribuloides</name>
    <dbReference type="NCBI Taxonomy" id="3880"/>
    <lineage>
        <taxon>Eukaryota</taxon>
        <taxon>Viridiplantae</taxon>
        <taxon>Streptophyta</taxon>
        <taxon>Embryophyta</taxon>
        <taxon>Tracheophyta</taxon>
        <taxon>Spermatophyta</taxon>
        <taxon>Magnoliopsida</taxon>
        <taxon>eudicotyledons</taxon>
        <taxon>Gunneridae</taxon>
        <taxon>Pentapetalae</taxon>
        <taxon>rosids</taxon>
        <taxon>fabids</taxon>
        <taxon>Fabales</taxon>
        <taxon>Fabaceae</taxon>
        <taxon>Papilionoideae</taxon>
        <taxon>50 kb inversion clade</taxon>
        <taxon>NPAAA clade</taxon>
        <taxon>Hologalegina</taxon>
        <taxon>IRL clade</taxon>
        <taxon>Trifolieae</taxon>
        <taxon>Medicago</taxon>
    </lineage>
</organism>
<evidence type="ECO:0000256" key="1">
    <source>
        <dbReference type="ARBA" id="ARBA00012513"/>
    </source>
</evidence>
<evidence type="ECO:0000256" key="7">
    <source>
        <dbReference type="ARBA" id="ARBA00047899"/>
    </source>
</evidence>
<dbReference type="InterPro" id="IPR011009">
    <property type="entry name" value="Kinase-like_dom_sf"/>
</dbReference>
<dbReference type="GO" id="GO:0005524">
    <property type="term" value="F:ATP binding"/>
    <property type="evidence" value="ECO:0007669"/>
    <property type="project" value="UniProtKB-KW"/>
</dbReference>
<keyword evidence="5 10" id="KW-0418">Kinase</keyword>
<keyword evidence="4" id="KW-0547">Nucleotide-binding</keyword>
<evidence type="ECO:0000256" key="8">
    <source>
        <dbReference type="ARBA" id="ARBA00048679"/>
    </source>
</evidence>
<accession>G7JAY9</accession>
<dbReference type="InterPro" id="IPR008271">
    <property type="entry name" value="Ser/Thr_kinase_AS"/>
</dbReference>
<reference evidence="10 12" key="1">
    <citation type="journal article" date="2011" name="Nature">
        <title>The Medicago genome provides insight into the evolution of rhizobial symbioses.</title>
        <authorList>
            <person name="Young N.D."/>
            <person name="Debelle F."/>
            <person name="Oldroyd G.E."/>
            <person name="Geurts R."/>
            <person name="Cannon S.B."/>
            <person name="Udvardi M.K."/>
            <person name="Benedito V.A."/>
            <person name="Mayer K.F."/>
            <person name="Gouzy J."/>
            <person name="Schoof H."/>
            <person name="Van de Peer Y."/>
            <person name="Proost S."/>
            <person name="Cook D.R."/>
            <person name="Meyers B.C."/>
            <person name="Spannagl M."/>
            <person name="Cheung F."/>
            <person name="De Mita S."/>
            <person name="Krishnakumar V."/>
            <person name="Gundlach H."/>
            <person name="Zhou S."/>
            <person name="Mudge J."/>
            <person name="Bharti A.K."/>
            <person name="Murray J.D."/>
            <person name="Naoumkina M.A."/>
            <person name="Rosen B."/>
            <person name="Silverstein K.A."/>
            <person name="Tang H."/>
            <person name="Rombauts S."/>
            <person name="Zhao P.X."/>
            <person name="Zhou P."/>
            <person name="Barbe V."/>
            <person name="Bardou P."/>
            <person name="Bechner M."/>
            <person name="Bellec A."/>
            <person name="Berger A."/>
            <person name="Berges H."/>
            <person name="Bidwell S."/>
            <person name="Bisseling T."/>
            <person name="Choisne N."/>
            <person name="Couloux A."/>
            <person name="Denny R."/>
            <person name="Deshpande S."/>
            <person name="Dai X."/>
            <person name="Doyle J.J."/>
            <person name="Dudez A.M."/>
            <person name="Farmer A.D."/>
            <person name="Fouteau S."/>
            <person name="Franken C."/>
            <person name="Gibelin C."/>
            <person name="Gish J."/>
            <person name="Goldstein S."/>
            <person name="Gonzalez A.J."/>
            <person name="Green P.J."/>
            <person name="Hallab A."/>
            <person name="Hartog M."/>
            <person name="Hua A."/>
            <person name="Humphray S.J."/>
            <person name="Jeong D.H."/>
            <person name="Jing Y."/>
            <person name="Jocker A."/>
            <person name="Kenton S.M."/>
            <person name="Kim D.J."/>
            <person name="Klee K."/>
            <person name="Lai H."/>
            <person name="Lang C."/>
            <person name="Lin S."/>
            <person name="Macmil S.L."/>
            <person name="Magdelenat G."/>
            <person name="Matthews L."/>
            <person name="McCorrison J."/>
            <person name="Monaghan E.L."/>
            <person name="Mun J.H."/>
            <person name="Najar F.Z."/>
            <person name="Nicholson C."/>
            <person name="Noirot C."/>
            <person name="O'Bleness M."/>
            <person name="Paule C.R."/>
            <person name="Poulain J."/>
            <person name="Prion F."/>
            <person name="Qin B."/>
            <person name="Qu C."/>
            <person name="Retzel E.F."/>
            <person name="Riddle C."/>
            <person name="Sallet E."/>
            <person name="Samain S."/>
            <person name="Samson N."/>
            <person name="Sanders I."/>
            <person name="Saurat O."/>
            <person name="Scarpelli C."/>
            <person name="Schiex T."/>
            <person name="Segurens B."/>
            <person name="Severin A.J."/>
            <person name="Sherrier D.J."/>
            <person name="Shi R."/>
            <person name="Sims S."/>
            <person name="Singer S.R."/>
            <person name="Sinharoy S."/>
            <person name="Sterck L."/>
            <person name="Viollet A."/>
            <person name="Wang B.B."/>
            <person name="Wang K."/>
            <person name="Wang M."/>
            <person name="Wang X."/>
            <person name="Warfsmann J."/>
            <person name="Weissenbach J."/>
            <person name="White D.D."/>
            <person name="White J.D."/>
            <person name="Wiley G.B."/>
            <person name="Wincker P."/>
            <person name="Xing Y."/>
            <person name="Yang L."/>
            <person name="Yao Z."/>
            <person name="Ying F."/>
            <person name="Zhai J."/>
            <person name="Zhou L."/>
            <person name="Zuber A."/>
            <person name="Denarie J."/>
            <person name="Dixon R.A."/>
            <person name="May G.D."/>
            <person name="Schwartz D.C."/>
            <person name="Rogers J."/>
            <person name="Quetier F."/>
            <person name="Town C.D."/>
            <person name="Roe B.A."/>
        </authorList>
    </citation>
    <scope>NUCLEOTIDE SEQUENCE [LARGE SCALE GENOMIC DNA]</scope>
    <source>
        <strain evidence="10">A17</strain>
        <strain evidence="11 12">cv. Jemalong A17</strain>
    </source>
</reference>
<dbReference type="Proteomes" id="UP000002051">
    <property type="component" value="Chromosome 3"/>
</dbReference>
<sequence length="689" mass="78183">MRRCYVVLEEDEVLYGIPPEKLTSEGPVPILSMSLADPEFFEEGSALLEPPDPDVVEIDPTCRYLRYKEVIGKGAFKTVYKAFDEVTGLEVAWSQVRIDEVLQSPGDLERLYSEVHLLRSLKHSNIIRFYNSWIDDKHGNVNMITELFTSGSLRQYRKKHKKVDVKAVKGWARQILMGLVYLHNHNPPIIHRDVKCDNIFINGHQGEVKIGDLGLATLLKQNNAKSVIGTPEFMAPELYDEDYNELADIYSFGMCMLELATSQYPYRECRNSAQIYKKVSSGIKPVSLSTIKDPEIKSFIEKCLVPASQRLSAKELLMDPFLEVNFSVKNRPLPLPDIVLPKFGGFENRCLMSEGPASARIGSSSMELGDTNEQPVITVSYNSVDDAPPSPCVEIRRLMGVDRFFLKGEANDTNSISLVLRIIDQGGRARNIHFIFYLDSDTAMSVSSEMVEQLELAEHNVKFIAELIDLLLTTLIPDWKPCVAIDHLISPNGRRTHMSQQKQLSQLAKYKQNSIDSSQIMREYVGPSTSHERLAEKENIDNMNFEDVFSHASIGLQRTTKTDDLYSMTSYTSATSDYNDKNFSTVSFMSARSGFTDFNFPTVNGWGSQSSLASEIGASYDKKSKFPCMENNNYPLSTSSFHEAEDELRIELEKIERQYQEAMKDLCKRRHDAMMETRKRLSQKNSIIE</sequence>
<name>G7JAY9_MEDTR</name>
<dbReference type="OrthoDB" id="4062651at2759"/>
<evidence type="ECO:0000256" key="2">
    <source>
        <dbReference type="ARBA" id="ARBA00022527"/>
    </source>
</evidence>
<dbReference type="GO" id="GO:0004674">
    <property type="term" value="F:protein serine/threonine kinase activity"/>
    <property type="evidence" value="ECO:0000318"/>
    <property type="project" value="GO_Central"/>
</dbReference>
<dbReference type="SMART" id="SM00220">
    <property type="entry name" value="S_TKc"/>
    <property type="match status" value="1"/>
</dbReference>
<keyword evidence="2" id="KW-0723">Serine/threonine-protein kinase</keyword>
<dbReference type="InterPro" id="IPR000719">
    <property type="entry name" value="Prot_kinase_dom"/>
</dbReference>
<evidence type="ECO:0000313" key="11">
    <source>
        <dbReference type="EnsemblPlants" id="AES72811"/>
    </source>
</evidence>
<evidence type="ECO:0000313" key="12">
    <source>
        <dbReference type="Proteomes" id="UP000002051"/>
    </source>
</evidence>
<dbReference type="PANTHER" id="PTHR13902">
    <property type="entry name" value="SERINE/THREONINE-PROTEIN KINASE WNK WITH NO LYSINE -RELATED"/>
    <property type="match status" value="1"/>
</dbReference>
<feature type="domain" description="Protein kinase" evidence="9">
    <location>
        <begin position="65"/>
        <end position="322"/>
    </location>
</feature>
<dbReference type="PROSITE" id="PS50011">
    <property type="entry name" value="PROTEIN_KINASE_DOM"/>
    <property type="match status" value="1"/>
</dbReference>
<keyword evidence="6" id="KW-0067">ATP-binding</keyword>
<dbReference type="PaxDb" id="3880-AES72811"/>
<dbReference type="STRING" id="3880.G7JAY9"/>
<dbReference type="EMBL" id="CM001219">
    <property type="protein sequence ID" value="AES72811.2"/>
    <property type="molecule type" value="Genomic_DNA"/>
</dbReference>
<evidence type="ECO:0000256" key="3">
    <source>
        <dbReference type="ARBA" id="ARBA00022679"/>
    </source>
</evidence>
<dbReference type="ExpressionAtlas" id="G7JAY9">
    <property type="expression patterns" value="differential"/>
</dbReference>
<dbReference type="FunFam" id="3.30.200.20:FF:000075">
    <property type="entry name" value="Probable serine/threonine-protein kinase WNK1"/>
    <property type="match status" value="1"/>
</dbReference>
<dbReference type="GO" id="GO:0005737">
    <property type="term" value="C:cytoplasm"/>
    <property type="evidence" value="ECO:0000318"/>
    <property type="project" value="GO_Central"/>
</dbReference>
<keyword evidence="3" id="KW-0808">Transferase</keyword>
<dbReference type="Gene3D" id="1.10.510.10">
    <property type="entry name" value="Transferase(Phosphotransferase) domain 1"/>
    <property type="match status" value="1"/>
</dbReference>
<keyword evidence="12" id="KW-1185">Reference proteome</keyword>
<reference evidence="10 12" key="2">
    <citation type="journal article" date="2014" name="BMC Genomics">
        <title>An improved genome release (version Mt4.0) for the model legume Medicago truncatula.</title>
        <authorList>
            <person name="Tang H."/>
            <person name="Krishnakumar V."/>
            <person name="Bidwell S."/>
            <person name="Rosen B."/>
            <person name="Chan A."/>
            <person name="Zhou S."/>
            <person name="Gentzbittel L."/>
            <person name="Childs K.L."/>
            <person name="Yandell M."/>
            <person name="Gundlach H."/>
            <person name="Mayer K.F."/>
            <person name="Schwartz D.C."/>
            <person name="Town C.D."/>
        </authorList>
    </citation>
    <scope>GENOME REANNOTATION</scope>
    <source>
        <strain evidence="11 12">cv. Jemalong A17</strain>
    </source>
</reference>
<dbReference type="EC" id="2.7.11.1" evidence="1"/>
<dbReference type="CDD" id="cd13983">
    <property type="entry name" value="STKc_WNK"/>
    <property type="match status" value="1"/>
</dbReference>
<dbReference type="GO" id="GO:0035556">
    <property type="term" value="P:intracellular signal transduction"/>
    <property type="evidence" value="ECO:0000318"/>
    <property type="project" value="GO_Central"/>
</dbReference>
<protein>
    <recommendedName>
        <fullName evidence="1">non-specific serine/threonine protein kinase</fullName>
        <ecNumber evidence="1">2.7.11.1</ecNumber>
    </recommendedName>
</protein>
<evidence type="ECO:0000256" key="4">
    <source>
        <dbReference type="ARBA" id="ARBA00022741"/>
    </source>
</evidence>
<gene>
    <name evidence="11" type="primary">11423050</name>
    <name evidence="10" type="ordered locus">MTR_3g095680</name>
</gene>
<dbReference type="AlphaFoldDB" id="G7JAY9"/>
<evidence type="ECO:0000313" key="10">
    <source>
        <dbReference type="EMBL" id="AES72811.2"/>
    </source>
</evidence>
<dbReference type="FunFam" id="1.10.510.10:FF:000046">
    <property type="entry name" value="probable serine/threonine-protein kinase WNK9"/>
    <property type="match status" value="1"/>
</dbReference>
<comment type="catalytic activity">
    <reaction evidence="8">
        <text>L-seryl-[protein] + ATP = O-phospho-L-seryl-[protein] + ADP + H(+)</text>
        <dbReference type="Rhea" id="RHEA:17989"/>
        <dbReference type="Rhea" id="RHEA-COMP:9863"/>
        <dbReference type="Rhea" id="RHEA-COMP:11604"/>
        <dbReference type="ChEBI" id="CHEBI:15378"/>
        <dbReference type="ChEBI" id="CHEBI:29999"/>
        <dbReference type="ChEBI" id="CHEBI:30616"/>
        <dbReference type="ChEBI" id="CHEBI:83421"/>
        <dbReference type="ChEBI" id="CHEBI:456216"/>
        <dbReference type="EC" id="2.7.11.1"/>
    </reaction>
</comment>
<evidence type="ECO:0000259" key="9">
    <source>
        <dbReference type="PROSITE" id="PS50011"/>
    </source>
</evidence>
<dbReference type="eggNOG" id="KOG0584">
    <property type="taxonomic scope" value="Eukaryota"/>
</dbReference>
<dbReference type="Gene3D" id="3.10.20.90">
    <property type="entry name" value="Phosphatidylinositol 3-kinase Catalytic Subunit, Chain A, domain 1"/>
    <property type="match status" value="1"/>
</dbReference>
<dbReference type="Pfam" id="PF00069">
    <property type="entry name" value="Pkinase"/>
    <property type="match status" value="1"/>
</dbReference>
<comment type="catalytic activity">
    <reaction evidence="7">
        <text>L-threonyl-[protein] + ATP = O-phospho-L-threonyl-[protein] + ADP + H(+)</text>
        <dbReference type="Rhea" id="RHEA:46608"/>
        <dbReference type="Rhea" id="RHEA-COMP:11060"/>
        <dbReference type="Rhea" id="RHEA-COMP:11605"/>
        <dbReference type="ChEBI" id="CHEBI:15378"/>
        <dbReference type="ChEBI" id="CHEBI:30013"/>
        <dbReference type="ChEBI" id="CHEBI:30616"/>
        <dbReference type="ChEBI" id="CHEBI:61977"/>
        <dbReference type="ChEBI" id="CHEBI:456216"/>
        <dbReference type="EC" id="2.7.11.1"/>
    </reaction>
</comment>
<proteinExistence type="predicted"/>
<dbReference type="Gene3D" id="3.30.200.20">
    <property type="entry name" value="Phosphorylase Kinase, domain 1"/>
    <property type="match status" value="1"/>
</dbReference>
<dbReference type="EnsemblPlants" id="AES72811">
    <property type="protein sequence ID" value="AES72811"/>
    <property type="gene ID" value="MTR_3g095680"/>
</dbReference>
<accession>A0A0C3VN64</accession>